<proteinExistence type="predicted"/>
<comment type="caution">
    <text evidence="1">The sequence shown here is derived from an EMBL/GenBank/DDBJ whole genome shotgun (WGS) entry which is preliminary data.</text>
</comment>
<keyword evidence="2" id="KW-1185">Reference proteome</keyword>
<sequence>MIIAKKINLTKSERFVYDDKKFILTYAQETRHPFHFSYILRRLHMLLDLNACYSRKISNLLVLIDIINIRTK</sequence>
<name>A0A3M7QUA4_BRAPC</name>
<organism evidence="1 2">
    <name type="scientific">Brachionus plicatilis</name>
    <name type="common">Marine rotifer</name>
    <name type="synonym">Brachionus muelleri</name>
    <dbReference type="NCBI Taxonomy" id="10195"/>
    <lineage>
        <taxon>Eukaryota</taxon>
        <taxon>Metazoa</taxon>
        <taxon>Spiralia</taxon>
        <taxon>Gnathifera</taxon>
        <taxon>Rotifera</taxon>
        <taxon>Eurotatoria</taxon>
        <taxon>Monogononta</taxon>
        <taxon>Pseudotrocha</taxon>
        <taxon>Ploima</taxon>
        <taxon>Brachionidae</taxon>
        <taxon>Brachionus</taxon>
    </lineage>
</organism>
<protein>
    <submittedName>
        <fullName evidence="1">Uncharacterized protein</fullName>
    </submittedName>
</protein>
<gene>
    <name evidence="1" type="ORF">BpHYR1_039242</name>
</gene>
<reference evidence="1 2" key="1">
    <citation type="journal article" date="2018" name="Sci. Rep.">
        <title>Genomic signatures of local adaptation to the degree of environmental predictability in rotifers.</title>
        <authorList>
            <person name="Franch-Gras L."/>
            <person name="Hahn C."/>
            <person name="Garcia-Roger E.M."/>
            <person name="Carmona M.J."/>
            <person name="Serra M."/>
            <person name="Gomez A."/>
        </authorList>
    </citation>
    <scope>NUCLEOTIDE SEQUENCE [LARGE SCALE GENOMIC DNA]</scope>
    <source>
        <strain evidence="1">HYR1</strain>
    </source>
</reference>
<evidence type="ECO:0000313" key="2">
    <source>
        <dbReference type="Proteomes" id="UP000276133"/>
    </source>
</evidence>
<dbReference type="EMBL" id="REGN01005106">
    <property type="protein sequence ID" value="RNA14799.1"/>
    <property type="molecule type" value="Genomic_DNA"/>
</dbReference>
<accession>A0A3M7QUA4</accession>
<evidence type="ECO:0000313" key="1">
    <source>
        <dbReference type="EMBL" id="RNA14799.1"/>
    </source>
</evidence>
<dbReference type="AlphaFoldDB" id="A0A3M7QUA4"/>
<dbReference type="Proteomes" id="UP000276133">
    <property type="component" value="Unassembled WGS sequence"/>
</dbReference>